<evidence type="ECO:0000313" key="2">
    <source>
        <dbReference type="Proteomes" id="UP000663181"/>
    </source>
</evidence>
<sequence>MDASNYVIVSPHQHYALVVASEDMLSFPYHLRYELIEFAVYILTTRGLGLTPLHGACVGRAGRGVLLLGGSGAGKSTLALHSFLQGLDFVAEDAVLVQSDNLLATGVANYLHVTEDALHFIEDKEAECWIREAPTIRRRSGVQKFEADLRYGPGKSADAPLQLVATVFLSRQVADDPGALLRPIPKYDIAAKLSADQPYAASLPGWSCFQQQLVKMGAYELRRGNHPIAAVEALRQLLR</sequence>
<dbReference type="Proteomes" id="UP000663181">
    <property type="component" value="Chromosome"/>
</dbReference>
<dbReference type="EMBL" id="CP064030">
    <property type="protein sequence ID" value="QRN55603.1"/>
    <property type="molecule type" value="Genomic_DNA"/>
</dbReference>
<reference evidence="1 2" key="1">
    <citation type="submission" date="2020-10" db="EMBL/GenBank/DDBJ databases">
        <title>Phylogeny of dyella-like bacteria.</title>
        <authorList>
            <person name="Fu J."/>
        </authorList>
    </citation>
    <scope>NUCLEOTIDE SEQUENCE [LARGE SCALE GENOMIC DNA]</scope>
    <source>
        <strain evidence="1 2">DHOB09</strain>
    </source>
</reference>
<organism evidence="1 2">
    <name type="scientific">Dyella caseinilytica</name>
    <dbReference type="NCBI Taxonomy" id="1849581"/>
    <lineage>
        <taxon>Bacteria</taxon>
        <taxon>Pseudomonadati</taxon>
        <taxon>Pseudomonadota</taxon>
        <taxon>Gammaproteobacteria</taxon>
        <taxon>Lysobacterales</taxon>
        <taxon>Rhodanobacteraceae</taxon>
        <taxon>Dyella</taxon>
    </lineage>
</organism>
<dbReference type="InterPro" id="IPR027417">
    <property type="entry name" value="P-loop_NTPase"/>
</dbReference>
<name>A0ABX7GZZ6_9GAMM</name>
<dbReference type="GO" id="GO:0016301">
    <property type="term" value="F:kinase activity"/>
    <property type="evidence" value="ECO:0007669"/>
    <property type="project" value="UniProtKB-KW"/>
</dbReference>
<keyword evidence="1" id="KW-0808">Transferase</keyword>
<evidence type="ECO:0000313" key="1">
    <source>
        <dbReference type="EMBL" id="QRN55603.1"/>
    </source>
</evidence>
<proteinExistence type="predicted"/>
<protein>
    <submittedName>
        <fullName evidence="1">Serine kinase</fullName>
    </submittedName>
</protein>
<keyword evidence="2" id="KW-1185">Reference proteome</keyword>
<gene>
    <name evidence="1" type="ORF">ISN74_09905</name>
</gene>
<accession>A0ABX7GZZ6</accession>
<dbReference type="SUPFAM" id="SSF53795">
    <property type="entry name" value="PEP carboxykinase-like"/>
    <property type="match status" value="1"/>
</dbReference>
<keyword evidence="1" id="KW-0418">Kinase</keyword>
<dbReference type="Gene3D" id="3.40.50.300">
    <property type="entry name" value="P-loop containing nucleotide triphosphate hydrolases"/>
    <property type="match status" value="1"/>
</dbReference>